<keyword evidence="2" id="KW-0269">Exonuclease</keyword>
<feature type="domain" description="Endonuclease/exonuclease/phosphatase" evidence="1">
    <location>
        <begin position="4"/>
        <end position="199"/>
    </location>
</feature>
<dbReference type="Proteomes" id="UP000237000">
    <property type="component" value="Unassembled WGS sequence"/>
</dbReference>
<name>A0A2P5B3J7_TREOI</name>
<dbReference type="AlphaFoldDB" id="A0A2P5B3J7"/>
<dbReference type="STRING" id="63057.A0A2P5B3J7"/>
<keyword evidence="3" id="KW-1185">Reference proteome</keyword>
<dbReference type="Gene3D" id="3.60.10.10">
    <property type="entry name" value="Endonuclease/exonuclease/phosphatase"/>
    <property type="match status" value="1"/>
</dbReference>
<dbReference type="InParanoid" id="A0A2P5B3J7"/>
<dbReference type="GO" id="GO:0004519">
    <property type="term" value="F:endonuclease activity"/>
    <property type="evidence" value="ECO:0007669"/>
    <property type="project" value="UniProtKB-KW"/>
</dbReference>
<keyword evidence="2" id="KW-0540">Nuclease</keyword>
<dbReference type="PANTHER" id="PTHR35218">
    <property type="entry name" value="RNASE H DOMAIN-CONTAINING PROTEIN"/>
    <property type="match status" value="1"/>
</dbReference>
<reference evidence="3" key="1">
    <citation type="submission" date="2016-06" db="EMBL/GenBank/DDBJ databases">
        <title>Parallel loss of symbiosis genes in relatives of nitrogen-fixing non-legume Parasponia.</title>
        <authorList>
            <person name="Van Velzen R."/>
            <person name="Holmer R."/>
            <person name="Bu F."/>
            <person name="Rutten L."/>
            <person name="Van Zeijl A."/>
            <person name="Liu W."/>
            <person name="Santuari L."/>
            <person name="Cao Q."/>
            <person name="Sharma T."/>
            <person name="Shen D."/>
            <person name="Roswanjaya Y."/>
            <person name="Wardhani T."/>
            <person name="Kalhor M.S."/>
            <person name="Jansen J."/>
            <person name="Van den Hoogen J."/>
            <person name="Gungor B."/>
            <person name="Hartog M."/>
            <person name="Hontelez J."/>
            <person name="Verver J."/>
            <person name="Yang W.-C."/>
            <person name="Schijlen E."/>
            <person name="Repin R."/>
            <person name="Schilthuizen M."/>
            <person name="Schranz E."/>
            <person name="Heidstra R."/>
            <person name="Miyata K."/>
            <person name="Fedorova E."/>
            <person name="Kohlen W."/>
            <person name="Bisseling T."/>
            <person name="Smit S."/>
            <person name="Geurts R."/>
        </authorList>
    </citation>
    <scope>NUCLEOTIDE SEQUENCE [LARGE SCALE GENOMIC DNA]</scope>
    <source>
        <strain evidence="3">cv. RG33-2</strain>
    </source>
</reference>
<dbReference type="InterPro" id="IPR005135">
    <property type="entry name" value="Endo/exonuclease/phosphatase"/>
</dbReference>
<evidence type="ECO:0000313" key="3">
    <source>
        <dbReference type="Proteomes" id="UP000237000"/>
    </source>
</evidence>
<organism evidence="2 3">
    <name type="scientific">Trema orientale</name>
    <name type="common">Charcoal tree</name>
    <name type="synonym">Celtis orientalis</name>
    <dbReference type="NCBI Taxonomy" id="63057"/>
    <lineage>
        <taxon>Eukaryota</taxon>
        <taxon>Viridiplantae</taxon>
        <taxon>Streptophyta</taxon>
        <taxon>Embryophyta</taxon>
        <taxon>Tracheophyta</taxon>
        <taxon>Spermatophyta</taxon>
        <taxon>Magnoliopsida</taxon>
        <taxon>eudicotyledons</taxon>
        <taxon>Gunneridae</taxon>
        <taxon>Pentapetalae</taxon>
        <taxon>rosids</taxon>
        <taxon>fabids</taxon>
        <taxon>Rosales</taxon>
        <taxon>Cannabaceae</taxon>
        <taxon>Trema</taxon>
    </lineage>
</organism>
<sequence>MKVLYWNCRGVSNLSTRRVLKDLCLTQHPDILCLAEPMCAFSSIPARFWRSIRLNLVAQNDKALPSLWVFCNSAVDNFQVIQSHSQHVSVSFLFNGVLIFGSFIYASCDYIVRRDLWDSLSSLHVTGPWLVLGDFNSVMGAHETTGIIKRRSCEDFRAGVTLCNLIDLDTQGPCHTWRGSRGGRIVMSRLDRAFCNEQFPDYWRQIASICL</sequence>
<proteinExistence type="predicted"/>
<dbReference type="OrthoDB" id="1001526at2759"/>
<dbReference type="SUPFAM" id="SSF56219">
    <property type="entry name" value="DNase I-like"/>
    <property type="match status" value="1"/>
</dbReference>
<dbReference type="InterPro" id="IPR036691">
    <property type="entry name" value="Endo/exonu/phosph_ase_sf"/>
</dbReference>
<comment type="caution">
    <text evidence="2">The sequence shown here is derived from an EMBL/GenBank/DDBJ whole genome shotgun (WGS) entry which is preliminary data.</text>
</comment>
<keyword evidence="2" id="KW-0255">Endonuclease</keyword>
<dbReference type="Pfam" id="PF03372">
    <property type="entry name" value="Exo_endo_phos"/>
    <property type="match status" value="1"/>
</dbReference>
<dbReference type="EMBL" id="JXTC01000616">
    <property type="protein sequence ID" value="PON43341.1"/>
    <property type="molecule type" value="Genomic_DNA"/>
</dbReference>
<feature type="non-terminal residue" evidence="2">
    <location>
        <position position="211"/>
    </location>
</feature>
<protein>
    <submittedName>
        <fullName evidence="2">Endonuclease/exonuclease/phosphatase</fullName>
    </submittedName>
</protein>
<keyword evidence="2" id="KW-0378">Hydrolase</keyword>
<dbReference type="GO" id="GO:0004527">
    <property type="term" value="F:exonuclease activity"/>
    <property type="evidence" value="ECO:0007669"/>
    <property type="project" value="UniProtKB-KW"/>
</dbReference>
<dbReference type="PANTHER" id="PTHR35218:SF7">
    <property type="entry name" value="ENDONUCLEASE_EXONUCLEASE_PHOSPHATASE"/>
    <property type="match status" value="1"/>
</dbReference>
<evidence type="ECO:0000313" key="2">
    <source>
        <dbReference type="EMBL" id="PON43341.1"/>
    </source>
</evidence>
<gene>
    <name evidence="2" type="ORF">TorRG33x02_334020</name>
</gene>
<accession>A0A2P5B3J7</accession>
<evidence type="ECO:0000259" key="1">
    <source>
        <dbReference type="Pfam" id="PF03372"/>
    </source>
</evidence>